<keyword evidence="9" id="KW-0325">Glycoprotein</keyword>
<gene>
    <name evidence="15" type="primary">LOC106174443</name>
</gene>
<keyword evidence="4 10" id="KW-0378">Hydrolase</keyword>
<keyword evidence="1 10" id="KW-0645">Protease</keyword>
<protein>
    <recommendedName>
        <fullName evidence="11">Metalloendopeptidase</fullName>
        <ecNumber evidence="11">3.4.24.-</ecNumber>
    </recommendedName>
</protein>
<dbReference type="PANTHER" id="PTHR10127">
    <property type="entry name" value="DISCOIDIN, CUB, EGF, LAMININ , AND ZINC METALLOPROTEASE DOMAIN CONTAINING"/>
    <property type="match status" value="1"/>
</dbReference>
<dbReference type="SMART" id="SM00137">
    <property type="entry name" value="MAM"/>
    <property type="match status" value="1"/>
</dbReference>
<evidence type="ECO:0000256" key="10">
    <source>
        <dbReference type="PROSITE-ProRule" id="PRU01211"/>
    </source>
</evidence>
<dbReference type="Pfam" id="PF00629">
    <property type="entry name" value="MAM"/>
    <property type="match status" value="1"/>
</dbReference>
<dbReference type="CDD" id="cd04280">
    <property type="entry name" value="ZnMc_astacin_like"/>
    <property type="match status" value="1"/>
</dbReference>
<dbReference type="InterPro" id="IPR006026">
    <property type="entry name" value="Peptidase_Metallo"/>
</dbReference>
<dbReference type="OrthoDB" id="291007at2759"/>
<evidence type="ECO:0000256" key="6">
    <source>
        <dbReference type="ARBA" id="ARBA00023049"/>
    </source>
</evidence>
<dbReference type="RefSeq" id="XP_013411465.1">
    <property type="nucleotide sequence ID" value="XM_013556011.1"/>
</dbReference>
<dbReference type="FunFam" id="3.40.390.10:FF:000015">
    <property type="entry name" value="Meprin A subunit"/>
    <property type="match status" value="1"/>
</dbReference>
<dbReference type="KEGG" id="lak:106174443"/>
<dbReference type="GO" id="GO:0006508">
    <property type="term" value="P:proteolysis"/>
    <property type="evidence" value="ECO:0007669"/>
    <property type="project" value="UniProtKB-KW"/>
</dbReference>
<dbReference type="GeneID" id="106174443"/>
<reference evidence="15" key="1">
    <citation type="submission" date="2025-08" db="UniProtKB">
        <authorList>
            <consortium name="RefSeq"/>
        </authorList>
    </citation>
    <scope>IDENTIFICATION</scope>
    <source>
        <tissue evidence="15">Gonads</tissue>
    </source>
</reference>
<feature type="domain" description="Peptidase M12A" evidence="13">
    <location>
        <begin position="70"/>
        <end position="268"/>
    </location>
</feature>
<name>A0A1S3JM27_LINAN</name>
<feature type="binding site" evidence="10">
    <location>
        <position position="166"/>
    </location>
    <ligand>
        <name>Zn(2+)</name>
        <dbReference type="ChEBI" id="CHEBI:29105"/>
        <note>catalytic</note>
    </ligand>
</feature>
<comment type="cofactor">
    <cofactor evidence="10 11">
        <name>Zn(2+)</name>
        <dbReference type="ChEBI" id="CHEBI:29105"/>
    </cofactor>
    <text evidence="10 11">Binds 1 zinc ion per subunit.</text>
</comment>
<organism evidence="14 15">
    <name type="scientific">Lingula anatina</name>
    <name type="common">Brachiopod</name>
    <name type="synonym">Lingula unguis</name>
    <dbReference type="NCBI Taxonomy" id="7574"/>
    <lineage>
        <taxon>Eukaryota</taxon>
        <taxon>Metazoa</taxon>
        <taxon>Spiralia</taxon>
        <taxon>Lophotrochozoa</taxon>
        <taxon>Brachiopoda</taxon>
        <taxon>Linguliformea</taxon>
        <taxon>Lingulata</taxon>
        <taxon>Lingulida</taxon>
        <taxon>Linguloidea</taxon>
        <taxon>Lingulidae</taxon>
        <taxon>Lingula</taxon>
    </lineage>
</organism>
<sequence length="443" mass="48914">MVTQSMECLAVLLAVVFISCDAASVGVLDEAADLLSWTQPNLPPGVSPEEMGGKFEGDMDLDPSLFKHRNAMKNDFQRWPNGVVPYIIDSSYPSYASDIIVEAMRELEQKVAVGNIYCIRFTPRRSESDYIHVRPISGCFSGVGKFGGKQDVSLGRGCLQKGTVMHELLHTLGFHHEQSRYDRDNYVTVVYSNIQSGKESEFEKYSAGEIQHFTPYDYGSIMHYGAYYFAKDRSKPTLVAKKSGVTIGQRVGLSSSDIEDVRKFYKCTASGAQTSYTTPKPGAYLSSCTFDRNLCGWGQDRSDDMDWTLTSGSTPSSNTGPTADQSGSGKYVYVEASGYSGKTARLLSPAVMGYGSSTRYCIDFYYHMYGANMGTLKIGVKFGSDYRALTTISGDKGTRWRHFLLTANIGYSGEFNFYVEGKTGNGWRSDIAVDNIKISYGKC</sequence>
<evidence type="ECO:0000256" key="5">
    <source>
        <dbReference type="ARBA" id="ARBA00022833"/>
    </source>
</evidence>
<dbReference type="SMART" id="SM00235">
    <property type="entry name" value="ZnMc"/>
    <property type="match status" value="1"/>
</dbReference>
<evidence type="ECO:0000259" key="13">
    <source>
        <dbReference type="PROSITE" id="PS51864"/>
    </source>
</evidence>
<feature type="active site" evidence="10">
    <location>
        <position position="167"/>
    </location>
</feature>
<dbReference type="PRINTS" id="PR00480">
    <property type="entry name" value="ASTACIN"/>
</dbReference>
<dbReference type="GO" id="GO:0008270">
    <property type="term" value="F:zinc ion binding"/>
    <property type="evidence" value="ECO:0007669"/>
    <property type="project" value="UniProtKB-UniRule"/>
</dbReference>
<dbReference type="PROSITE" id="PS50060">
    <property type="entry name" value="MAM_2"/>
    <property type="match status" value="1"/>
</dbReference>
<dbReference type="SUPFAM" id="SSF55486">
    <property type="entry name" value="Metalloproteases ('zincins'), catalytic domain"/>
    <property type="match status" value="1"/>
</dbReference>
<dbReference type="GO" id="GO:0016020">
    <property type="term" value="C:membrane"/>
    <property type="evidence" value="ECO:0007669"/>
    <property type="project" value="InterPro"/>
</dbReference>
<dbReference type="Gene3D" id="2.60.120.200">
    <property type="match status" value="1"/>
</dbReference>
<dbReference type="InterPro" id="IPR024079">
    <property type="entry name" value="MetalloPept_cat_dom_sf"/>
</dbReference>
<evidence type="ECO:0000313" key="15">
    <source>
        <dbReference type="RefSeq" id="XP_013411465.1"/>
    </source>
</evidence>
<evidence type="ECO:0000256" key="4">
    <source>
        <dbReference type="ARBA" id="ARBA00022801"/>
    </source>
</evidence>
<feature type="binding site" evidence="10">
    <location>
        <position position="170"/>
    </location>
    <ligand>
        <name>Zn(2+)</name>
        <dbReference type="ChEBI" id="CHEBI:29105"/>
        <note>catalytic</note>
    </ligand>
</feature>
<feature type="chain" id="PRO_5010009071" description="Metalloendopeptidase" evidence="11">
    <location>
        <begin position="23"/>
        <end position="443"/>
    </location>
</feature>
<dbReference type="Proteomes" id="UP000085678">
    <property type="component" value="Unplaced"/>
</dbReference>
<dbReference type="InterPro" id="IPR013320">
    <property type="entry name" value="ConA-like_dom_sf"/>
</dbReference>
<keyword evidence="3 11" id="KW-0732">Signal</keyword>
<dbReference type="InterPro" id="IPR034035">
    <property type="entry name" value="Astacin-like_dom"/>
</dbReference>
<dbReference type="GO" id="GO:0004222">
    <property type="term" value="F:metalloendopeptidase activity"/>
    <property type="evidence" value="ECO:0007669"/>
    <property type="project" value="UniProtKB-UniRule"/>
</dbReference>
<dbReference type="Pfam" id="PF01400">
    <property type="entry name" value="Astacin"/>
    <property type="match status" value="1"/>
</dbReference>
<dbReference type="SUPFAM" id="SSF49899">
    <property type="entry name" value="Concanavalin A-like lectins/glucanases"/>
    <property type="match status" value="1"/>
</dbReference>
<keyword evidence="7" id="KW-0865">Zymogen</keyword>
<evidence type="ECO:0000256" key="11">
    <source>
        <dbReference type="RuleBase" id="RU361183"/>
    </source>
</evidence>
<keyword evidence="14" id="KW-1185">Reference proteome</keyword>
<dbReference type="PANTHER" id="PTHR10127:SF780">
    <property type="entry name" value="METALLOENDOPEPTIDASE"/>
    <property type="match status" value="1"/>
</dbReference>
<keyword evidence="2 10" id="KW-0479">Metal-binding</keyword>
<evidence type="ECO:0000256" key="3">
    <source>
        <dbReference type="ARBA" id="ARBA00022729"/>
    </source>
</evidence>
<evidence type="ECO:0000256" key="1">
    <source>
        <dbReference type="ARBA" id="ARBA00022670"/>
    </source>
</evidence>
<keyword evidence="8" id="KW-1015">Disulfide bond</keyword>
<dbReference type="CDD" id="cd06263">
    <property type="entry name" value="MAM"/>
    <property type="match status" value="1"/>
</dbReference>
<dbReference type="InParanoid" id="A0A1S3JM27"/>
<accession>A0A1S3JM27</accession>
<comment type="caution">
    <text evidence="10">Lacks conserved residue(s) required for the propagation of feature annotation.</text>
</comment>
<feature type="domain" description="MAM" evidence="12">
    <location>
        <begin position="286"/>
        <end position="443"/>
    </location>
</feature>
<evidence type="ECO:0000256" key="7">
    <source>
        <dbReference type="ARBA" id="ARBA00023145"/>
    </source>
</evidence>
<dbReference type="PROSITE" id="PS51864">
    <property type="entry name" value="ASTACIN"/>
    <property type="match status" value="1"/>
</dbReference>
<evidence type="ECO:0000313" key="14">
    <source>
        <dbReference type="Proteomes" id="UP000085678"/>
    </source>
</evidence>
<feature type="binding site" evidence="10">
    <location>
        <position position="176"/>
    </location>
    <ligand>
        <name>Zn(2+)</name>
        <dbReference type="ChEBI" id="CHEBI:29105"/>
        <note>catalytic</note>
    </ligand>
</feature>
<evidence type="ECO:0000259" key="12">
    <source>
        <dbReference type="PROSITE" id="PS50060"/>
    </source>
</evidence>
<keyword evidence="6 10" id="KW-0482">Metalloprotease</keyword>
<evidence type="ECO:0000256" key="2">
    <source>
        <dbReference type="ARBA" id="ARBA00022723"/>
    </source>
</evidence>
<dbReference type="InterPro" id="IPR001506">
    <property type="entry name" value="Peptidase_M12A"/>
</dbReference>
<dbReference type="AlphaFoldDB" id="A0A1S3JM27"/>
<proteinExistence type="predicted"/>
<evidence type="ECO:0000256" key="8">
    <source>
        <dbReference type="ARBA" id="ARBA00023157"/>
    </source>
</evidence>
<dbReference type="InterPro" id="IPR000998">
    <property type="entry name" value="MAM_dom"/>
</dbReference>
<dbReference type="EC" id="3.4.24.-" evidence="11"/>
<keyword evidence="5 10" id="KW-0862">Zinc</keyword>
<dbReference type="Gene3D" id="3.40.390.10">
    <property type="entry name" value="Collagenase (Catalytic Domain)"/>
    <property type="match status" value="1"/>
</dbReference>
<feature type="signal peptide" evidence="11">
    <location>
        <begin position="1"/>
        <end position="22"/>
    </location>
</feature>
<evidence type="ECO:0000256" key="9">
    <source>
        <dbReference type="ARBA" id="ARBA00023180"/>
    </source>
</evidence>